<dbReference type="PROSITE" id="PS51677">
    <property type="entry name" value="NODB"/>
    <property type="match status" value="1"/>
</dbReference>
<dbReference type="CDD" id="cd10944">
    <property type="entry name" value="CE4_SmPgdA_like"/>
    <property type="match status" value="1"/>
</dbReference>
<keyword evidence="2" id="KW-1133">Transmembrane helix</keyword>
<dbReference type="Proteomes" id="UP000481872">
    <property type="component" value="Unassembled WGS sequence"/>
</dbReference>
<dbReference type="Pfam" id="PF01522">
    <property type="entry name" value="Polysacc_deac_1"/>
    <property type="match status" value="1"/>
</dbReference>
<keyword evidence="1" id="KW-0175">Coiled coil</keyword>
<dbReference type="GO" id="GO:0005975">
    <property type="term" value="P:carbohydrate metabolic process"/>
    <property type="evidence" value="ECO:0007669"/>
    <property type="project" value="InterPro"/>
</dbReference>
<keyword evidence="5" id="KW-1185">Reference proteome</keyword>
<gene>
    <name evidence="4" type="ORF">G3M99_06680</name>
</gene>
<evidence type="ECO:0000259" key="3">
    <source>
        <dbReference type="PROSITE" id="PS51677"/>
    </source>
</evidence>
<name>A0A6M0H1B1_9CLOT</name>
<keyword evidence="2" id="KW-0812">Transmembrane</keyword>
<dbReference type="AlphaFoldDB" id="A0A6M0H1B1"/>
<dbReference type="Gene3D" id="3.20.20.370">
    <property type="entry name" value="Glycoside hydrolase/deacetylase"/>
    <property type="match status" value="1"/>
</dbReference>
<evidence type="ECO:0000313" key="5">
    <source>
        <dbReference type="Proteomes" id="UP000481872"/>
    </source>
</evidence>
<evidence type="ECO:0000256" key="1">
    <source>
        <dbReference type="SAM" id="Coils"/>
    </source>
</evidence>
<organism evidence="4 5">
    <name type="scientific">Clostridium senegalense</name>
    <dbReference type="NCBI Taxonomy" id="1465809"/>
    <lineage>
        <taxon>Bacteria</taxon>
        <taxon>Bacillati</taxon>
        <taxon>Bacillota</taxon>
        <taxon>Clostridia</taxon>
        <taxon>Eubacteriales</taxon>
        <taxon>Clostridiaceae</taxon>
        <taxon>Clostridium</taxon>
    </lineage>
</organism>
<dbReference type="SUPFAM" id="SSF88713">
    <property type="entry name" value="Glycoside hydrolase/deacetylase"/>
    <property type="match status" value="1"/>
</dbReference>
<proteinExistence type="predicted"/>
<sequence length="290" mass="32805">MKNRTSALFIKILLIFTIFILIFTLFINSKAILAKSDTRTLSETIEDKVAEKDKLAKENITLEQSIKEKKSQYSEVLSNTKIAYLTFDDGPSNHTLKILDILDKYNVKATFFVNYKPGMESIYKEISDRGHTLANHTASHSYNKIYANNESFLGDIQSLDEKLKSITGKEPSKIFRFPGGSNNRVNGHTDANFMPGLSQYMTDLGYTFFDWNIDSMDAATFKQDKNVIIHSILDNTPYVKQANILMHDLNPKTTTVDALSNVIEGLRAQGFIIEPLTHDSAKIQFTPVNE</sequence>
<dbReference type="InterPro" id="IPR011330">
    <property type="entry name" value="Glyco_hydro/deAcase_b/a-brl"/>
</dbReference>
<dbReference type="PANTHER" id="PTHR10587:SF125">
    <property type="entry name" value="POLYSACCHARIDE DEACETYLASE YHEN-RELATED"/>
    <property type="match status" value="1"/>
</dbReference>
<dbReference type="PANTHER" id="PTHR10587">
    <property type="entry name" value="GLYCOSYL TRANSFERASE-RELATED"/>
    <property type="match status" value="1"/>
</dbReference>
<dbReference type="GO" id="GO:0016810">
    <property type="term" value="F:hydrolase activity, acting on carbon-nitrogen (but not peptide) bonds"/>
    <property type="evidence" value="ECO:0007669"/>
    <property type="project" value="InterPro"/>
</dbReference>
<accession>A0A6M0H1B1</accession>
<protein>
    <submittedName>
        <fullName evidence="4">Polysaccharide deacetylase family protein</fullName>
    </submittedName>
</protein>
<dbReference type="InterPro" id="IPR002509">
    <property type="entry name" value="NODB_dom"/>
</dbReference>
<keyword evidence="2" id="KW-0472">Membrane</keyword>
<evidence type="ECO:0000313" key="4">
    <source>
        <dbReference type="EMBL" id="NEU04550.1"/>
    </source>
</evidence>
<reference evidence="4 5" key="1">
    <citation type="submission" date="2020-02" db="EMBL/GenBank/DDBJ databases">
        <title>Genome assembly of a novel Clostridium senegalense strain.</title>
        <authorList>
            <person name="Gupta T.B."/>
            <person name="Jauregui R."/>
            <person name="Maclean P."/>
            <person name="Nawarathana A."/>
            <person name="Brightwell G."/>
        </authorList>
    </citation>
    <scope>NUCLEOTIDE SEQUENCE [LARGE SCALE GENOMIC DNA]</scope>
    <source>
        <strain evidence="4 5">AGRFS4</strain>
    </source>
</reference>
<evidence type="ECO:0000256" key="2">
    <source>
        <dbReference type="SAM" id="Phobius"/>
    </source>
</evidence>
<feature type="coiled-coil region" evidence="1">
    <location>
        <begin position="45"/>
        <end position="72"/>
    </location>
</feature>
<dbReference type="EMBL" id="JAAGPU010000009">
    <property type="protein sequence ID" value="NEU04550.1"/>
    <property type="molecule type" value="Genomic_DNA"/>
</dbReference>
<feature type="domain" description="NodB homology" evidence="3">
    <location>
        <begin position="81"/>
        <end position="274"/>
    </location>
</feature>
<feature type="transmembrane region" description="Helical" evidence="2">
    <location>
        <begin position="7"/>
        <end position="27"/>
    </location>
</feature>
<dbReference type="RefSeq" id="WP_199869607.1">
    <property type="nucleotide sequence ID" value="NZ_JAAGPU010000009.1"/>
</dbReference>
<dbReference type="InterPro" id="IPR050248">
    <property type="entry name" value="Polysacc_deacetylase_ArnD"/>
</dbReference>
<comment type="caution">
    <text evidence="4">The sequence shown here is derived from an EMBL/GenBank/DDBJ whole genome shotgun (WGS) entry which is preliminary data.</text>
</comment>